<dbReference type="EMBL" id="JARKIB010000101">
    <property type="protein sequence ID" value="KAJ7740830.1"/>
    <property type="molecule type" value="Genomic_DNA"/>
</dbReference>
<name>A0AAD7N073_9AGAR</name>
<gene>
    <name evidence="1" type="ORF">B0H16DRAFT_1757541</name>
</gene>
<dbReference type="Proteomes" id="UP001215598">
    <property type="component" value="Unassembled WGS sequence"/>
</dbReference>
<organism evidence="1 2">
    <name type="scientific">Mycena metata</name>
    <dbReference type="NCBI Taxonomy" id="1033252"/>
    <lineage>
        <taxon>Eukaryota</taxon>
        <taxon>Fungi</taxon>
        <taxon>Dikarya</taxon>
        <taxon>Basidiomycota</taxon>
        <taxon>Agaricomycotina</taxon>
        <taxon>Agaricomycetes</taxon>
        <taxon>Agaricomycetidae</taxon>
        <taxon>Agaricales</taxon>
        <taxon>Marasmiineae</taxon>
        <taxon>Mycenaceae</taxon>
        <taxon>Mycena</taxon>
    </lineage>
</organism>
<reference evidence="1" key="1">
    <citation type="submission" date="2023-03" db="EMBL/GenBank/DDBJ databases">
        <title>Massive genome expansion in bonnet fungi (Mycena s.s.) driven by repeated elements and novel gene families across ecological guilds.</title>
        <authorList>
            <consortium name="Lawrence Berkeley National Laboratory"/>
            <person name="Harder C.B."/>
            <person name="Miyauchi S."/>
            <person name="Viragh M."/>
            <person name="Kuo A."/>
            <person name="Thoen E."/>
            <person name="Andreopoulos B."/>
            <person name="Lu D."/>
            <person name="Skrede I."/>
            <person name="Drula E."/>
            <person name="Henrissat B."/>
            <person name="Morin E."/>
            <person name="Kohler A."/>
            <person name="Barry K."/>
            <person name="LaButti K."/>
            <person name="Morin E."/>
            <person name="Salamov A."/>
            <person name="Lipzen A."/>
            <person name="Mereny Z."/>
            <person name="Hegedus B."/>
            <person name="Baldrian P."/>
            <person name="Stursova M."/>
            <person name="Weitz H."/>
            <person name="Taylor A."/>
            <person name="Grigoriev I.V."/>
            <person name="Nagy L.G."/>
            <person name="Martin F."/>
            <person name="Kauserud H."/>
        </authorList>
    </citation>
    <scope>NUCLEOTIDE SEQUENCE</scope>
    <source>
        <strain evidence="1">CBHHK182m</strain>
    </source>
</reference>
<dbReference type="AlphaFoldDB" id="A0AAD7N073"/>
<accession>A0AAD7N073</accession>
<evidence type="ECO:0000313" key="1">
    <source>
        <dbReference type="EMBL" id="KAJ7740830.1"/>
    </source>
</evidence>
<proteinExistence type="predicted"/>
<comment type="caution">
    <text evidence="1">The sequence shown here is derived from an EMBL/GenBank/DDBJ whole genome shotgun (WGS) entry which is preliminary data.</text>
</comment>
<sequence length="469" mass="53113">MDENSYSVSSGDINMTDFSGYPYQQHGTDQYQQQYQSYDPTYSQQSQTGLFSDAQFYHYSLAHHQPIMNEPVITCTQNYSPMLTEFQNTIARLEARLAATHLIAEDAKSAATKLHHAHITNNVAVQKGKHKGNAKRARTQALVHEKMQWALGLGRTVNNEVIKSLPLPLKHNELPELLADGKTERAHPNWRQWQSLTHTITASAAGSLAWLWTTLARIGYGFRFLPLVTATSLYGHPKESDVLKMAKEYFKNLRKTYSAQTSEASKVRRQHKLTLNKRRSRKKEKALDHRRAVEGFRKIHGEANTVGDYDAIQMDNMSSEHSDCGKVPKAEFDAHRKQSGGGDHGLEVRPKKWPSRWLKLYHAHLKTVRRQMLADQVELGEDGSTVGRHRFPRFKGLPANDNLSAPALIRKKPLYEPMVSEAWMNATENTHKTVGAVPAPAHLTLFQLKLTTAGLHKAELEYFADDDSE</sequence>
<keyword evidence="2" id="KW-1185">Reference proteome</keyword>
<protein>
    <submittedName>
        <fullName evidence="1">Uncharacterized protein</fullName>
    </submittedName>
</protein>
<evidence type="ECO:0000313" key="2">
    <source>
        <dbReference type="Proteomes" id="UP001215598"/>
    </source>
</evidence>